<reference evidence="7" key="1">
    <citation type="journal article" date="2021" name="Front. Microbiol.">
        <title>Comprehensive Comparative Genomics and Phenotyping of Methylobacterium Species.</title>
        <authorList>
            <person name="Alessa O."/>
            <person name="Ogura Y."/>
            <person name="Fujitani Y."/>
            <person name="Takami H."/>
            <person name="Hayashi T."/>
            <person name="Sahin N."/>
            <person name="Tani A."/>
        </authorList>
    </citation>
    <scope>NUCLEOTIDE SEQUENCE</scope>
    <source>
        <strain evidence="7">DSM 17168</strain>
    </source>
</reference>
<evidence type="ECO:0000256" key="4">
    <source>
        <dbReference type="ARBA" id="ARBA00022827"/>
    </source>
</evidence>
<sequence length="405" mass="42180">MTIQHLHAGVDAAPDSAVAVPVEPALRALVVAGIAAEHAEAVDRDARFPAEAIAAAKAHRLMSLFVPAEFGGEGADLAVVADVAYALGRACASTAMIFAMHQTKVACLVEHGRGQPWHDDLLRRLAREQFLLASSTTEGQGGGNVRSSAAAIEPDGTHVTLDRAATVISYGAEADGVVTTARRAPDAAPSDQVLAVFLKEDYALERLSGWETLGMRGTSSFGFRLRARGLPAQVLPVPYQAIHAQTMTPVSHILWSSAWAGIAAGAVERAQAFTRQAARGAGGQLPPGASHYGKAASSLRTLRTLIAGALDRYAQARGDAKALSSLDVQTAVTMLKVEASELAVATVSSALRACGLAGYRQDGAFSIGRALRDILSAPIMIHNDRITANLAATGLMSTVPASLRD</sequence>
<dbReference type="SUPFAM" id="SSF56645">
    <property type="entry name" value="Acyl-CoA dehydrogenase NM domain-like"/>
    <property type="match status" value="1"/>
</dbReference>
<dbReference type="InterPro" id="IPR046373">
    <property type="entry name" value="Acyl-CoA_Oxase/DH_mid-dom_sf"/>
</dbReference>
<dbReference type="Gene3D" id="1.10.540.10">
    <property type="entry name" value="Acyl-CoA dehydrogenase/oxidase, N-terminal domain"/>
    <property type="match status" value="1"/>
</dbReference>
<dbReference type="InterPro" id="IPR009075">
    <property type="entry name" value="AcylCo_DH/oxidase_C"/>
</dbReference>
<keyword evidence="4" id="KW-0274">FAD</keyword>
<name>A0ABQ4S8Q8_9HYPH</name>
<evidence type="ECO:0000313" key="8">
    <source>
        <dbReference type="Proteomes" id="UP001055153"/>
    </source>
</evidence>
<dbReference type="PIRSF" id="PIRSF016578">
    <property type="entry name" value="HsaA"/>
    <property type="match status" value="1"/>
</dbReference>
<keyword evidence="3" id="KW-0285">Flavoprotein</keyword>
<dbReference type="RefSeq" id="WP_238233206.1">
    <property type="nucleotide sequence ID" value="NZ_BPQQ01000002.1"/>
</dbReference>
<evidence type="ECO:0000256" key="3">
    <source>
        <dbReference type="ARBA" id="ARBA00022630"/>
    </source>
</evidence>
<evidence type="ECO:0000313" key="7">
    <source>
        <dbReference type="EMBL" id="GJD98249.1"/>
    </source>
</evidence>
<protein>
    <submittedName>
        <fullName evidence="7">Acyl-CoA dehydrogenase fadE25</fullName>
    </submittedName>
</protein>
<evidence type="ECO:0000259" key="5">
    <source>
        <dbReference type="Pfam" id="PF00441"/>
    </source>
</evidence>
<reference evidence="7" key="2">
    <citation type="submission" date="2021-08" db="EMBL/GenBank/DDBJ databases">
        <authorList>
            <person name="Tani A."/>
            <person name="Ola A."/>
            <person name="Ogura Y."/>
            <person name="Katsura K."/>
            <person name="Hayashi T."/>
        </authorList>
    </citation>
    <scope>NUCLEOTIDE SEQUENCE</scope>
    <source>
        <strain evidence="7">DSM 17168</strain>
    </source>
</reference>
<evidence type="ECO:0000256" key="1">
    <source>
        <dbReference type="ARBA" id="ARBA00001974"/>
    </source>
</evidence>
<accession>A0ABQ4S8Q8</accession>
<dbReference type="Gene3D" id="1.20.140.10">
    <property type="entry name" value="Butyryl-CoA Dehydrogenase, subunit A, domain 3"/>
    <property type="match status" value="1"/>
</dbReference>
<organism evidence="7 8">
    <name type="scientific">Methylobacterium isbiliense</name>
    <dbReference type="NCBI Taxonomy" id="315478"/>
    <lineage>
        <taxon>Bacteria</taxon>
        <taxon>Pseudomonadati</taxon>
        <taxon>Pseudomonadota</taxon>
        <taxon>Alphaproteobacteria</taxon>
        <taxon>Hyphomicrobiales</taxon>
        <taxon>Methylobacteriaceae</taxon>
        <taxon>Methylobacterium</taxon>
    </lineage>
</organism>
<comment type="similarity">
    <text evidence="2">Belongs to the acyl-CoA dehydrogenase family.</text>
</comment>
<evidence type="ECO:0000259" key="6">
    <source>
        <dbReference type="Pfam" id="PF02771"/>
    </source>
</evidence>
<dbReference type="InterPro" id="IPR009100">
    <property type="entry name" value="AcylCoA_DH/oxidase_NM_dom_sf"/>
</dbReference>
<dbReference type="Pfam" id="PF00441">
    <property type="entry name" value="Acyl-CoA_dh_1"/>
    <property type="match status" value="1"/>
</dbReference>
<dbReference type="Gene3D" id="2.40.110.10">
    <property type="entry name" value="Butyryl-CoA Dehydrogenase, subunit A, domain 2"/>
    <property type="match status" value="1"/>
</dbReference>
<comment type="caution">
    <text evidence="7">The sequence shown here is derived from an EMBL/GenBank/DDBJ whole genome shotgun (WGS) entry which is preliminary data.</text>
</comment>
<dbReference type="SUPFAM" id="SSF47203">
    <property type="entry name" value="Acyl-CoA dehydrogenase C-terminal domain-like"/>
    <property type="match status" value="1"/>
</dbReference>
<evidence type="ECO:0000256" key="2">
    <source>
        <dbReference type="ARBA" id="ARBA00009347"/>
    </source>
</evidence>
<dbReference type="EMBL" id="BPQQ01000002">
    <property type="protein sequence ID" value="GJD98249.1"/>
    <property type="molecule type" value="Genomic_DNA"/>
</dbReference>
<keyword evidence="8" id="KW-1185">Reference proteome</keyword>
<dbReference type="Pfam" id="PF02771">
    <property type="entry name" value="Acyl-CoA_dh_N"/>
    <property type="match status" value="1"/>
</dbReference>
<feature type="domain" description="Acyl-CoA dehydrogenase/oxidase C-terminal" evidence="5">
    <location>
        <begin position="254"/>
        <end position="381"/>
    </location>
</feature>
<dbReference type="InterPro" id="IPR036250">
    <property type="entry name" value="AcylCo_DH-like_C"/>
</dbReference>
<dbReference type="InterPro" id="IPR013786">
    <property type="entry name" value="AcylCoA_DH/ox_N"/>
</dbReference>
<proteinExistence type="inferred from homology"/>
<feature type="domain" description="Acyl-CoA dehydrogenase/oxidase N-terminal" evidence="6">
    <location>
        <begin position="34"/>
        <end position="112"/>
    </location>
</feature>
<dbReference type="PANTHER" id="PTHR43884:SF12">
    <property type="entry name" value="ISOVALERYL-COA DEHYDROGENASE, MITOCHONDRIAL-RELATED"/>
    <property type="match status" value="1"/>
</dbReference>
<dbReference type="Proteomes" id="UP001055153">
    <property type="component" value="Unassembled WGS sequence"/>
</dbReference>
<comment type="cofactor">
    <cofactor evidence="1">
        <name>FAD</name>
        <dbReference type="ChEBI" id="CHEBI:57692"/>
    </cofactor>
</comment>
<dbReference type="PANTHER" id="PTHR43884">
    <property type="entry name" value="ACYL-COA DEHYDROGENASE"/>
    <property type="match status" value="1"/>
</dbReference>
<gene>
    <name evidence="7" type="ORF">GMJLKIPL_0156</name>
</gene>
<dbReference type="InterPro" id="IPR037069">
    <property type="entry name" value="AcylCoA_DH/ox_N_sf"/>
</dbReference>